<keyword evidence="3" id="KW-1003">Cell membrane</keyword>
<protein>
    <submittedName>
        <fullName evidence="10">Proton-conducting transporter membrane subunit</fullName>
    </submittedName>
</protein>
<keyword evidence="5 8" id="KW-1133">Transmembrane helix</keyword>
<evidence type="ECO:0000256" key="8">
    <source>
        <dbReference type="SAM" id="Phobius"/>
    </source>
</evidence>
<dbReference type="GO" id="GO:0042773">
    <property type="term" value="P:ATP synthesis coupled electron transport"/>
    <property type="evidence" value="ECO:0007669"/>
    <property type="project" value="InterPro"/>
</dbReference>
<dbReference type="InterPro" id="IPR003918">
    <property type="entry name" value="NADH_UbQ_OxRdtase"/>
</dbReference>
<gene>
    <name evidence="10" type="ORF">QJ521_05590</name>
</gene>
<organism evidence="10 11">
    <name type="scientific">Peloplasma aerotolerans</name>
    <dbReference type="NCBI Taxonomy" id="3044389"/>
    <lineage>
        <taxon>Bacteria</taxon>
        <taxon>Bacillati</taxon>
        <taxon>Mycoplasmatota</taxon>
        <taxon>Mollicutes</taxon>
        <taxon>Acholeplasmatales</taxon>
        <taxon>Acholeplasmataceae</taxon>
        <taxon>Peloplasma</taxon>
    </lineage>
</organism>
<reference evidence="10" key="1">
    <citation type="submission" date="2023-05" db="EMBL/GenBank/DDBJ databases">
        <title>Mariniplasma microaerophilum sp. nov., a novel anaerobic mollicute isolated from terrestrial mud volcano, Taman Peninsula, Russia.</title>
        <authorList>
            <person name="Khomyakova M.A."/>
            <person name="Merkel A.Y."/>
            <person name="Slobodkin A.I."/>
        </authorList>
    </citation>
    <scope>NUCLEOTIDE SEQUENCE</scope>
    <source>
        <strain evidence="10">M4Ah</strain>
    </source>
</reference>
<evidence type="ECO:0000313" key="11">
    <source>
        <dbReference type="Proteomes" id="UP001431532"/>
    </source>
</evidence>
<dbReference type="PANTHER" id="PTHR42703:SF1">
    <property type="entry name" value="NA(+)_H(+) ANTIPORTER SUBUNIT D1"/>
    <property type="match status" value="1"/>
</dbReference>
<name>A0AAW6UAA7_9MOLU</name>
<evidence type="ECO:0000256" key="1">
    <source>
        <dbReference type="ARBA" id="ARBA00004651"/>
    </source>
</evidence>
<feature type="transmembrane region" description="Helical" evidence="8">
    <location>
        <begin position="69"/>
        <end position="93"/>
    </location>
</feature>
<feature type="transmembrane region" description="Helical" evidence="8">
    <location>
        <begin position="200"/>
        <end position="224"/>
    </location>
</feature>
<feature type="transmembrane region" description="Helical" evidence="8">
    <location>
        <begin position="399"/>
        <end position="419"/>
    </location>
</feature>
<comment type="similarity">
    <text evidence="2">Belongs to the CPA3 antiporters (TC 2.A.63) subunit D family.</text>
</comment>
<feature type="transmembrane region" description="Helical" evidence="8">
    <location>
        <begin position="295"/>
        <end position="320"/>
    </location>
</feature>
<feature type="transmembrane region" description="Helical" evidence="8">
    <location>
        <begin position="128"/>
        <end position="145"/>
    </location>
</feature>
<accession>A0AAW6UAA7</accession>
<evidence type="ECO:0000313" key="10">
    <source>
        <dbReference type="EMBL" id="MDI6453026.1"/>
    </source>
</evidence>
<dbReference type="GO" id="GO:0008137">
    <property type="term" value="F:NADH dehydrogenase (ubiquinone) activity"/>
    <property type="evidence" value="ECO:0007669"/>
    <property type="project" value="InterPro"/>
</dbReference>
<keyword evidence="6 8" id="KW-0472">Membrane</keyword>
<feature type="transmembrane region" description="Helical" evidence="8">
    <location>
        <begin position="270"/>
        <end position="288"/>
    </location>
</feature>
<evidence type="ECO:0000256" key="3">
    <source>
        <dbReference type="ARBA" id="ARBA00022475"/>
    </source>
</evidence>
<feature type="transmembrane region" description="Helical" evidence="8">
    <location>
        <begin position="326"/>
        <end position="347"/>
    </location>
</feature>
<feature type="transmembrane region" description="Helical" evidence="8">
    <location>
        <begin position="440"/>
        <end position="459"/>
    </location>
</feature>
<dbReference type="Proteomes" id="UP001431532">
    <property type="component" value="Unassembled WGS sequence"/>
</dbReference>
<feature type="transmembrane region" description="Helical" evidence="8">
    <location>
        <begin position="236"/>
        <end position="255"/>
    </location>
</feature>
<evidence type="ECO:0000256" key="5">
    <source>
        <dbReference type="ARBA" id="ARBA00022989"/>
    </source>
</evidence>
<feature type="transmembrane region" description="Helical" evidence="8">
    <location>
        <begin position="517"/>
        <end position="534"/>
    </location>
</feature>
<comment type="caution">
    <text evidence="10">The sequence shown here is derived from an EMBL/GenBank/DDBJ whole genome shotgun (WGS) entry which is preliminary data.</text>
</comment>
<evidence type="ECO:0000259" key="9">
    <source>
        <dbReference type="Pfam" id="PF00361"/>
    </source>
</evidence>
<feature type="transmembrane region" description="Helical" evidence="8">
    <location>
        <begin position="479"/>
        <end position="496"/>
    </location>
</feature>
<feature type="transmembrane region" description="Helical" evidence="8">
    <location>
        <begin position="157"/>
        <end position="180"/>
    </location>
</feature>
<dbReference type="GO" id="GO:0005886">
    <property type="term" value="C:plasma membrane"/>
    <property type="evidence" value="ECO:0007669"/>
    <property type="project" value="UniProtKB-SubCell"/>
</dbReference>
<dbReference type="PRINTS" id="PR01437">
    <property type="entry name" value="NUOXDRDTASE4"/>
</dbReference>
<dbReference type="AlphaFoldDB" id="A0AAW6UAA7"/>
<dbReference type="InterPro" id="IPR050586">
    <property type="entry name" value="CPA3_Na-H_Antiporter_D"/>
</dbReference>
<feature type="transmembrane region" description="Helical" evidence="8">
    <location>
        <begin position="367"/>
        <end position="387"/>
    </location>
</feature>
<keyword evidence="11" id="KW-1185">Reference proteome</keyword>
<dbReference type="InterPro" id="IPR001750">
    <property type="entry name" value="ND/Mrp_TM"/>
</dbReference>
<feature type="transmembrane region" description="Helical" evidence="8">
    <location>
        <begin position="29"/>
        <end position="49"/>
    </location>
</feature>
<feature type="transmembrane region" description="Helical" evidence="8">
    <location>
        <begin position="6"/>
        <end position="22"/>
    </location>
</feature>
<keyword evidence="4 7" id="KW-0812">Transmembrane</keyword>
<dbReference type="EMBL" id="JASCXW010000015">
    <property type="protein sequence ID" value="MDI6453026.1"/>
    <property type="molecule type" value="Genomic_DNA"/>
</dbReference>
<feature type="transmembrane region" description="Helical" evidence="8">
    <location>
        <begin position="105"/>
        <end position="122"/>
    </location>
</feature>
<evidence type="ECO:0000256" key="7">
    <source>
        <dbReference type="RuleBase" id="RU000320"/>
    </source>
</evidence>
<dbReference type="Pfam" id="PF00361">
    <property type="entry name" value="Proton_antipo_M"/>
    <property type="match status" value="1"/>
</dbReference>
<proteinExistence type="inferred from homology"/>
<comment type="subcellular location">
    <subcellularLocation>
        <location evidence="1">Cell membrane</location>
        <topology evidence="1">Multi-pass membrane protein</topology>
    </subcellularLocation>
    <subcellularLocation>
        <location evidence="7">Membrane</location>
        <topology evidence="7">Multi-pass membrane protein</topology>
    </subcellularLocation>
</comment>
<evidence type="ECO:0000256" key="2">
    <source>
        <dbReference type="ARBA" id="ARBA00005346"/>
    </source>
</evidence>
<dbReference type="RefSeq" id="WP_282839453.1">
    <property type="nucleotide sequence ID" value="NZ_JASCXW010000015.1"/>
</dbReference>
<dbReference type="PANTHER" id="PTHR42703">
    <property type="entry name" value="NADH DEHYDROGENASE"/>
    <property type="match status" value="1"/>
</dbReference>
<sequence length="536" mass="61575">MHLIPVLFVFIPIVAAIIVYLFNHKLVTWILFVAQFAMIVLFGIYLYLLPTNPDLSLLIFGGWNELFAISFYNDTLSLTFVGLTLFMWLVLLMYTHKTNYRENKFLFFLMFLQGIFLGLIQTNDLFNLFVFLELMTVIITILIAYKKTGPSFRAAIYYLLLNTIGAMFFLFGIIFIYYVYGTINIQYLVHNIQLHSQHDLVKLAYIMMICGIGIKAAFFPLFTWLPKAHAVAQTSISALLSGLVVKGALYIFIRVNFHMFNSANYGLSDIFFYIGVITALVGVMFALTQKDLKQILAYHTVSQIGIMIMGISSAVQLSYLGGIMHILNHALFKSLLFLGAGIVIYGYQTKKVYEIRGVMKSMPWTGILLIIGMLSISGAPLFNGFVSKTMVKYDFKDDMFKMFLFTLVNIGTIASFIKFSQILFGPKVRVLKRNDLKQQLGMSLLGVSCIAIGIFYKEIGQFVFNVDLSYVKIFDIRQWIDYAIFVMIGLVVYRYIIVKDYRPLQQIREFTISFENANYLFILYMVFVSLFVFFRM</sequence>
<evidence type="ECO:0000256" key="4">
    <source>
        <dbReference type="ARBA" id="ARBA00022692"/>
    </source>
</evidence>
<evidence type="ECO:0000256" key="6">
    <source>
        <dbReference type="ARBA" id="ARBA00023136"/>
    </source>
</evidence>
<feature type="domain" description="NADH:quinone oxidoreductase/Mrp antiporter transmembrane" evidence="9">
    <location>
        <begin position="123"/>
        <end position="393"/>
    </location>
</feature>